<dbReference type="OrthoDB" id="2442133at2759"/>
<comment type="caution">
    <text evidence="1">The sequence shown here is derived from an EMBL/GenBank/DDBJ whole genome shotgun (WGS) entry which is preliminary data.</text>
</comment>
<dbReference type="AlphaFoldDB" id="A0A397W131"/>
<reference evidence="1 2" key="1">
    <citation type="submission" date="2018-06" db="EMBL/GenBank/DDBJ databases">
        <title>Comparative genomics reveals the genomic features of Rhizophagus irregularis, R. cerebriforme, R. diaphanum and Gigaspora rosea, and their symbiotic lifestyle signature.</title>
        <authorList>
            <person name="Morin E."/>
            <person name="San Clemente H."/>
            <person name="Chen E.C.H."/>
            <person name="De La Providencia I."/>
            <person name="Hainaut M."/>
            <person name="Kuo A."/>
            <person name="Kohler A."/>
            <person name="Murat C."/>
            <person name="Tang N."/>
            <person name="Roy S."/>
            <person name="Loubradou J."/>
            <person name="Henrissat B."/>
            <person name="Grigoriev I.V."/>
            <person name="Corradi N."/>
            <person name="Roux C."/>
            <person name="Martin F.M."/>
        </authorList>
    </citation>
    <scope>NUCLEOTIDE SEQUENCE [LARGE SCALE GENOMIC DNA]</scope>
    <source>
        <strain evidence="1 2">DAOM 194757</strain>
    </source>
</reference>
<evidence type="ECO:0000313" key="2">
    <source>
        <dbReference type="Proteomes" id="UP000266673"/>
    </source>
</evidence>
<gene>
    <name evidence="1" type="ORF">C2G38_2166993</name>
</gene>
<dbReference type="EMBL" id="QKWP01000191">
    <property type="protein sequence ID" value="RIB25026.1"/>
    <property type="molecule type" value="Genomic_DNA"/>
</dbReference>
<sequence>MKQQRLLLPGKRQSSGVMRPTFDDLEKPFYDRGIVEMVDFLWEYEKYSELKRWNDNVKHNRIVLWRTYKEAKDLELIVKAKIDNEIIQANKKESCDNKLDDVGNKIGQTNIRKKNIPEVEIGNTFVCYQQSAEMESVIAMNDLDRCYRNESGVKNDNILDGNYNATYDVINVYSGNDENQGYEINEKCRNKSDDVEYSDDMIIETAEVDQLLSAMRNDRDYESGFEKDDREAFINYQTSKEMGYDNGKGNLGYCYQDGIAVEKEENNMSIDFKNQQR</sequence>
<protein>
    <submittedName>
        <fullName evidence="1">Uncharacterized protein</fullName>
    </submittedName>
</protein>
<evidence type="ECO:0000313" key="1">
    <source>
        <dbReference type="EMBL" id="RIB25026.1"/>
    </source>
</evidence>
<organism evidence="1 2">
    <name type="scientific">Gigaspora rosea</name>
    <dbReference type="NCBI Taxonomy" id="44941"/>
    <lineage>
        <taxon>Eukaryota</taxon>
        <taxon>Fungi</taxon>
        <taxon>Fungi incertae sedis</taxon>
        <taxon>Mucoromycota</taxon>
        <taxon>Glomeromycotina</taxon>
        <taxon>Glomeromycetes</taxon>
        <taxon>Diversisporales</taxon>
        <taxon>Gigasporaceae</taxon>
        <taxon>Gigaspora</taxon>
    </lineage>
</organism>
<proteinExistence type="predicted"/>
<keyword evidence="2" id="KW-1185">Reference proteome</keyword>
<dbReference type="Gene3D" id="1.25.40.10">
    <property type="entry name" value="Tetratricopeptide repeat domain"/>
    <property type="match status" value="1"/>
</dbReference>
<dbReference type="InterPro" id="IPR011990">
    <property type="entry name" value="TPR-like_helical_dom_sf"/>
</dbReference>
<accession>A0A397W131</accession>
<name>A0A397W131_9GLOM</name>
<dbReference type="Proteomes" id="UP000266673">
    <property type="component" value="Unassembled WGS sequence"/>
</dbReference>